<dbReference type="PANTHER" id="PTHR33184:SF2">
    <property type="entry name" value="APPLE DOMAIN-CONTAINING PROTEIN"/>
    <property type="match status" value="1"/>
</dbReference>
<keyword evidence="1" id="KW-0732">Signal</keyword>
<dbReference type="EMBL" id="MJEQ01000960">
    <property type="protein sequence ID" value="OIT32989.1"/>
    <property type="molecule type" value="Genomic_DNA"/>
</dbReference>
<comment type="caution">
    <text evidence="3">The sequence shown here is derived from an EMBL/GenBank/DDBJ whole genome shotgun (WGS) entry which is preliminary data.</text>
</comment>
<dbReference type="STRING" id="49451.A0A314KW57"/>
<dbReference type="Pfam" id="PF24068">
    <property type="entry name" value="TPD1_C"/>
    <property type="match status" value="1"/>
</dbReference>
<dbReference type="Gramene" id="OIT32989">
    <property type="protein sequence ID" value="OIT32989"/>
    <property type="gene ID" value="A4A49_25986"/>
</dbReference>
<evidence type="ECO:0000313" key="4">
    <source>
        <dbReference type="Proteomes" id="UP000187609"/>
    </source>
</evidence>
<dbReference type="AlphaFoldDB" id="A0A314KW57"/>
<sequence length="141" mass="15898">MSHILNFFFCFFFVMNIIIGCNSEFYLSDKSGNRKDLLDAEVCTGKDISIYHSRSSNEHGIPEYIVEIVNTCSTNCAASNIHLNCGSFASAKLVNPTIFKRLYFNDCLVNGGKPLKVGKIIRFTYSNTYMYPLSLKSAKFC</sequence>
<name>A0A314KW57_NICAT</name>
<protein>
    <submittedName>
        <fullName evidence="3">Protein tapetum determinant 1</fullName>
    </submittedName>
</protein>
<keyword evidence="2" id="KW-0812">Transmembrane</keyword>
<keyword evidence="2" id="KW-1133">Transmembrane helix</keyword>
<keyword evidence="4" id="KW-1185">Reference proteome</keyword>
<dbReference type="InterPro" id="IPR040361">
    <property type="entry name" value="TPD1"/>
</dbReference>
<evidence type="ECO:0000256" key="1">
    <source>
        <dbReference type="ARBA" id="ARBA00022729"/>
    </source>
</evidence>
<evidence type="ECO:0000313" key="3">
    <source>
        <dbReference type="EMBL" id="OIT32989.1"/>
    </source>
</evidence>
<organism evidence="3 4">
    <name type="scientific">Nicotiana attenuata</name>
    <name type="common">Coyote tobacco</name>
    <dbReference type="NCBI Taxonomy" id="49451"/>
    <lineage>
        <taxon>Eukaryota</taxon>
        <taxon>Viridiplantae</taxon>
        <taxon>Streptophyta</taxon>
        <taxon>Embryophyta</taxon>
        <taxon>Tracheophyta</taxon>
        <taxon>Spermatophyta</taxon>
        <taxon>Magnoliopsida</taxon>
        <taxon>eudicotyledons</taxon>
        <taxon>Gunneridae</taxon>
        <taxon>Pentapetalae</taxon>
        <taxon>asterids</taxon>
        <taxon>lamiids</taxon>
        <taxon>Solanales</taxon>
        <taxon>Solanaceae</taxon>
        <taxon>Nicotianoideae</taxon>
        <taxon>Nicotianeae</taxon>
        <taxon>Nicotiana</taxon>
    </lineage>
</organism>
<dbReference type="PANTHER" id="PTHR33184">
    <property type="entry name" value="PROTEIN TAPETUM DETERMINANT 1-LIKE-RELATED"/>
    <property type="match status" value="1"/>
</dbReference>
<feature type="transmembrane region" description="Helical" evidence="2">
    <location>
        <begin position="6"/>
        <end position="27"/>
    </location>
</feature>
<dbReference type="GO" id="GO:0001709">
    <property type="term" value="P:cell fate determination"/>
    <property type="evidence" value="ECO:0007669"/>
    <property type="project" value="TreeGrafter"/>
</dbReference>
<accession>A0A314KW57</accession>
<keyword evidence="2" id="KW-0472">Membrane</keyword>
<reference evidence="3" key="1">
    <citation type="submission" date="2016-11" db="EMBL/GenBank/DDBJ databases">
        <title>The genome of Nicotiana attenuata.</title>
        <authorList>
            <person name="Xu S."/>
            <person name="Brockmoeller T."/>
            <person name="Gaquerel E."/>
            <person name="Navarro A."/>
            <person name="Kuhl H."/>
            <person name="Gase K."/>
            <person name="Ling Z."/>
            <person name="Zhou W."/>
            <person name="Kreitzer C."/>
            <person name="Stanke M."/>
            <person name="Tang H."/>
            <person name="Lyons E."/>
            <person name="Pandey P."/>
            <person name="Pandey S.P."/>
            <person name="Timmermann B."/>
            <person name="Baldwin I.T."/>
        </authorList>
    </citation>
    <scope>NUCLEOTIDE SEQUENCE [LARGE SCALE GENOMIC DNA]</scope>
    <source>
        <strain evidence="3">UT</strain>
    </source>
</reference>
<proteinExistence type="predicted"/>
<dbReference type="Proteomes" id="UP000187609">
    <property type="component" value="Unassembled WGS sequence"/>
</dbReference>
<evidence type="ECO:0000256" key="2">
    <source>
        <dbReference type="SAM" id="Phobius"/>
    </source>
</evidence>
<gene>
    <name evidence="3" type="primary">TPD1_0</name>
    <name evidence="3" type="ORF">A4A49_25986</name>
</gene>